<proteinExistence type="predicted"/>
<dbReference type="PROSITE" id="PS51819">
    <property type="entry name" value="VOC"/>
    <property type="match status" value="1"/>
</dbReference>
<evidence type="ECO:0000259" key="1">
    <source>
        <dbReference type="PROSITE" id="PS51819"/>
    </source>
</evidence>
<dbReference type="CDD" id="cd06587">
    <property type="entry name" value="VOC"/>
    <property type="match status" value="1"/>
</dbReference>
<dbReference type="Gene3D" id="3.10.180.10">
    <property type="entry name" value="2,3-Dihydroxybiphenyl 1,2-Dioxygenase, domain 1"/>
    <property type="match status" value="1"/>
</dbReference>
<name>A0A6J4PKI8_9ACTN</name>
<dbReference type="AlphaFoldDB" id="A0A6J4PKI8"/>
<protein>
    <recommendedName>
        <fullName evidence="1">VOC domain-containing protein</fullName>
    </recommendedName>
</protein>
<dbReference type="SUPFAM" id="SSF54593">
    <property type="entry name" value="Glyoxalase/Bleomycin resistance protein/Dihydroxybiphenyl dioxygenase"/>
    <property type="match status" value="1"/>
</dbReference>
<dbReference type="Pfam" id="PF00903">
    <property type="entry name" value="Glyoxalase"/>
    <property type="match status" value="1"/>
</dbReference>
<feature type="domain" description="VOC" evidence="1">
    <location>
        <begin position="13"/>
        <end position="127"/>
    </location>
</feature>
<dbReference type="InterPro" id="IPR029068">
    <property type="entry name" value="Glyas_Bleomycin-R_OHBP_Dase"/>
</dbReference>
<sequence length="128" mass="14564">MPDRRGLTVKVEGLGWLGIRTERFEETARFFRGVMGLEEARRERNVVGLAFPDGTEMEVWRPEDEFHSFFGTGPVVGFRVDDVDAARAEMEMEATGVRFLGPVQRSDVTAWSHFRGPDGNVYEVIGRR</sequence>
<dbReference type="EMBL" id="CADCUV010000092">
    <property type="protein sequence ID" value="CAA9415783.1"/>
    <property type="molecule type" value="Genomic_DNA"/>
</dbReference>
<dbReference type="InterPro" id="IPR004360">
    <property type="entry name" value="Glyas_Fos-R_dOase_dom"/>
</dbReference>
<evidence type="ECO:0000313" key="2">
    <source>
        <dbReference type="EMBL" id="CAA9415783.1"/>
    </source>
</evidence>
<dbReference type="InterPro" id="IPR037523">
    <property type="entry name" value="VOC_core"/>
</dbReference>
<accession>A0A6J4PKI8</accession>
<organism evidence="2">
    <name type="scientific">uncultured Rubrobacteraceae bacterium</name>
    <dbReference type="NCBI Taxonomy" id="349277"/>
    <lineage>
        <taxon>Bacteria</taxon>
        <taxon>Bacillati</taxon>
        <taxon>Actinomycetota</taxon>
        <taxon>Rubrobacteria</taxon>
        <taxon>Rubrobacterales</taxon>
        <taxon>Rubrobacteraceae</taxon>
        <taxon>environmental samples</taxon>
    </lineage>
</organism>
<gene>
    <name evidence="2" type="ORF">AVDCRST_MAG22-2201</name>
</gene>
<reference evidence="2" key="1">
    <citation type="submission" date="2020-02" db="EMBL/GenBank/DDBJ databases">
        <authorList>
            <person name="Meier V. D."/>
        </authorList>
    </citation>
    <scope>NUCLEOTIDE SEQUENCE</scope>
    <source>
        <strain evidence="2">AVDCRST_MAG22</strain>
    </source>
</reference>